<feature type="transmembrane region" description="Helical" evidence="2">
    <location>
        <begin position="260"/>
        <end position="281"/>
    </location>
</feature>
<evidence type="ECO:0000256" key="2">
    <source>
        <dbReference type="SAM" id="Phobius"/>
    </source>
</evidence>
<feature type="transmembrane region" description="Helical" evidence="2">
    <location>
        <begin position="445"/>
        <end position="464"/>
    </location>
</feature>
<name>A0ABC8BSC5_9ACTN</name>
<feature type="transmembrane region" description="Helical" evidence="2">
    <location>
        <begin position="231"/>
        <end position="248"/>
    </location>
</feature>
<evidence type="ECO:0000256" key="1">
    <source>
        <dbReference type="SAM" id="MobiDB-lite"/>
    </source>
</evidence>
<dbReference type="AlphaFoldDB" id="A0ABC8BSC5"/>
<accession>A0ABC8BSC5</accession>
<evidence type="ECO:0000313" key="3">
    <source>
        <dbReference type="EMBL" id="ARF72575.1"/>
    </source>
</evidence>
<proteinExistence type="predicted"/>
<dbReference type="KEGG" id="kab:B7C62_10045"/>
<organism evidence="3 4">
    <name type="scientific">Kitasatospora albolonga</name>
    <dbReference type="NCBI Taxonomy" id="68173"/>
    <lineage>
        <taxon>Bacteria</taxon>
        <taxon>Bacillati</taxon>
        <taxon>Actinomycetota</taxon>
        <taxon>Actinomycetes</taxon>
        <taxon>Kitasatosporales</taxon>
        <taxon>Streptomycetaceae</taxon>
        <taxon>Kitasatospora</taxon>
    </lineage>
</organism>
<dbReference type="Proteomes" id="UP000192251">
    <property type="component" value="Chromosome"/>
</dbReference>
<evidence type="ECO:0000313" key="4">
    <source>
        <dbReference type="Proteomes" id="UP000192251"/>
    </source>
</evidence>
<reference evidence="3 4" key="1">
    <citation type="submission" date="2017-04" db="EMBL/GenBank/DDBJ databases">
        <title>The complete genome sequence of Streptomyces albolongus YIM 101047, the producer of novel bafilomycins and novel odoriferous sesquiterpenoids.</title>
        <authorList>
            <person name="Yin M."/>
            <person name="Jiang Y."/>
        </authorList>
    </citation>
    <scope>NUCLEOTIDE SEQUENCE [LARGE SCALE GENOMIC DNA]</scope>
    <source>
        <strain evidence="3 4">YIM 101047</strain>
    </source>
</reference>
<keyword evidence="2" id="KW-1133">Transmembrane helix</keyword>
<keyword evidence="2" id="KW-0472">Membrane</keyword>
<evidence type="ECO:0008006" key="5">
    <source>
        <dbReference type="Google" id="ProtNLM"/>
    </source>
</evidence>
<sequence>MTQLPQGGPQTQRAPERAPAPTGPPAPSLPEQRLPAQHRSAWAEQSRRLRAAATTEPGRLQIIGAVLALLVVAFGAVTALEISHRASAADDVVGRSQPLSADAANIYRSLADADTMAASGFLAGAQEPKAVQEQYRKDIQEAARLLVKASANTDSSTSSGQEITTLNELLPVYTGLIERARANNRQGLPLGGAYLRYANQKMSNELLPAAERLYAAETGRLDRDAADARRWPYLSLGAGLVVLGALVWMQRRNYRRTNRVFNHGLLVATAAASVVLLWLAVGHTVARAELRSAMVHGQESLDVLNNARINSLKARANENLTLVARGAVLTADGSADQYETDYTTGMKALGAQLKKAERLADNDSGRAPVAEAARSVTEWQDRHRKARATDDQGDYDGALKQIIGAEDSTGQSFQQVDTALRKALAHEQGEFTAAAEDGRGALRGLPAGAAALAVLGAVAAILGVNRRLSEYR</sequence>
<protein>
    <recommendedName>
        <fullName evidence="5">Secreted protein</fullName>
    </recommendedName>
</protein>
<feature type="compositionally biased region" description="Polar residues" evidence="1">
    <location>
        <begin position="1"/>
        <end position="13"/>
    </location>
</feature>
<feature type="region of interest" description="Disordered" evidence="1">
    <location>
        <begin position="1"/>
        <end position="45"/>
    </location>
</feature>
<dbReference type="EMBL" id="CP020563">
    <property type="protein sequence ID" value="ARF72575.1"/>
    <property type="molecule type" value="Genomic_DNA"/>
</dbReference>
<dbReference type="RefSeq" id="WP_084746245.1">
    <property type="nucleotide sequence ID" value="NZ_CP020563.1"/>
</dbReference>
<gene>
    <name evidence="3" type="ORF">B7C62_10045</name>
</gene>
<feature type="transmembrane region" description="Helical" evidence="2">
    <location>
        <begin position="60"/>
        <end position="80"/>
    </location>
</feature>
<keyword evidence="2" id="KW-0812">Transmembrane</keyword>
<keyword evidence="4" id="KW-1185">Reference proteome</keyword>